<dbReference type="PANTHER" id="PTHR43248:SF25">
    <property type="entry name" value="AB HYDROLASE-1 DOMAIN-CONTAINING PROTEIN-RELATED"/>
    <property type="match status" value="1"/>
</dbReference>
<reference evidence="6 7" key="1">
    <citation type="submission" date="2015-01" db="EMBL/GenBank/DDBJ databases">
        <title>The Genome Sequence of Capronia semiimmersa CBS27337.</title>
        <authorList>
            <consortium name="The Broad Institute Genomics Platform"/>
            <person name="Cuomo C."/>
            <person name="de Hoog S."/>
            <person name="Gorbushina A."/>
            <person name="Stielow B."/>
            <person name="Teixiera M."/>
            <person name="Abouelleil A."/>
            <person name="Chapman S.B."/>
            <person name="Priest M."/>
            <person name="Young S.K."/>
            <person name="Wortman J."/>
            <person name="Nusbaum C."/>
            <person name="Birren B."/>
        </authorList>
    </citation>
    <scope>NUCLEOTIDE SEQUENCE [LARGE SCALE GENOMIC DNA]</scope>
    <source>
        <strain evidence="6 7">CBS 27337</strain>
    </source>
</reference>
<feature type="chain" id="PRO_5002242442" description="Peptidase S33 tripeptidyl aminopeptidase-like C-terminal domain-containing protein" evidence="4">
    <location>
        <begin position="25"/>
        <end position="612"/>
    </location>
</feature>
<keyword evidence="2" id="KW-0378">Hydrolase</keyword>
<dbReference type="GO" id="GO:0016787">
    <property type="term" value="F:hydrolase activity"/>
    <property type="evidence" value="ECO:0007669"/>
    <property type="project" value="UniProtKB-KW"/>
</dbReference>
<evidence type="ECO:0000259" key="5">
    <source>
        <dbReference type="Pfam" id="PF08386"/>
    </source>
</evidence>
<feature type="domain" description="Peptidase S33 tripeptidyl aminopeptidase-like C-terminal" evidence="5">
    <location>
        <begin position="489"/>
        <end position="603"/>
    </location>
</feature>
<dbReference type="InterPro" id="IPR029058">
    <property type="entry name" value="AB_hydrolase_fold"/>
</dbReference>
<dbReference type="PROSITE" id="PS51257">
    <property type="entry name" value="PROKAR_LIPOPROTEIN"/>
    <property type="match status" value="1"/>
</dbReference>
<proteinExistence type="inferred from homology"/>
<dbReference type="EMBL" id="KN846957">
    <property type="protein sequence ID" value="KIW71425.1"/>
    <property type="molecule type" value="Genomic_DNA"/>
</dbReference>
<comment type="similarity">
    <text evidence="1">Belongs to the peptidase S33 family.</text>
</comment>
<dbReference type="SUPFAM" id="SSF53474">
    <property type="entry name" value="alpha/beta-Hydrolases"/>
    <property type="match status" value="1"/>
</dbReference>
<dbReference type="Proteomes" id="UP000054266">
    <property type="component" value="Unassembled WGS sequence"/>
</dbReference>
<evidence type="ECO:0000256" key="2">
    <source>
        <dbReference type="ARBA" id="ARBA00022801"/>
    </source>
</evidence>
<feature type="signal peptide" evidence="4">
    <location>
        <begin position="1"/>
        <end position="24"/>
    </location>
</feature>
<dbReference type="InterPro" id="IPR013595">
    <property type="entry name" value="Pept_S33_TAP-like_C"/>
</dbReference>
<evidence type="ECO:0000256" key="4">
    <source>
        <dbReference type="SAM" id="SignalP"/>
    </source>
</evidence>
<keyword evidence="4" id="KW-0732">Signal</keyword>
<keyword evidence="7" id="KW-1185">Reference proteome</keyword>
<dbReference type="HOGENOM" id="CLU_013364_5_2_1"/>
<dbReference type="Gene3D" id="3.40.50.1820">
    <property type="entry name" value="alpha/beta hydrolase"/>
    <property type="match status" value="1"/>
</dbReference>
<evidence type="ECO:0000313" key="6">
    <source>
        <dbReference type="EMBL" id="KIW71425.1"/>
    </source>
</evidence>
<evidence type="ECO:0000256" key="1">
    <source>
        <dbReference type="ARBA" id="ARBA00010088"/>
    </source>
</evidence>
<evidence type="ECO:0000256" key="3">
    <source>
        <dbReference type="SAM" id="MobiDB-lite"/>
    </source>
</evidence>
<protein>
    <recommendedName>
        <fullName evidence="5">Peptidase S33 tripeptidyl aminopeptidase-like C-terminal domain-containing protein</fullName>
    </recommendedName>
</protein>
<dbReference type="Pfam" id="PF08386">
    <property type="entry name" value="Abhydrolase_4"/>
    <property type="match status" value="1"/>
</dbReference>
<dbReference type="AlphaFoldDB" id="A0A0D2FY94"/>
<name>A0A0D2FY94_9EURO</name>
<accession>A0A0D2FY94</accession>
<dbReference type="PANTHER" id="PTHR43248">
    <property type="entry name" value="2-SUCCINYL-6-HYDROXY-2,4-CYCLOHEXADIENE-1-CARBOXYLATE SYNTHASE"/>
    <property type="match status" value="1"/>
</dbReference>
<dbReference type="InterPro" id="IPR051601">
    <property type="entry name" value="Serine_prot/Carboxylest_S33"/>
</dbReference>
<feature type="region of interest" description="Disordered" evidence="3">
    <location>
        <begin position="233"/>
        <end position="254"/>
    </location>
</feature>
<sequence>MRMLIRYIGSIGAVVAGLSCTGSAFLPPYNADQPDASQDFNWTDIEPSKELKYHKCYGPFECARLEVPLDWSNLSNLNTVALAITRLPAVVDVTDESFGGTIILNPGGPSGSGVVTVLWSGKSTQKVVDSDKHFEILSFDPRGVQFTTPSLDCFQDDSVRQALQLMAAASGSLESNQYALDTKWSIDKSLGLLCAQTNNGRYPDGSSIRQYVSTALVAHDMVAIVDEVEAHRRRQLSSEGEHRQKQQATILNDSQDGPPLLNYWGLSYGTYLGNTFASMFPNRIGRMILDGVVDAEDYAATGWTTNLQDNNKTWGKFFDYCFEAGDKCTLSDSSIRSPAEMQEKVEDFLAELEHNPLPLVENGNAYVLTYFNLKTIIHVHLYQPIQLWPMLALVLRALMERDERGAISALRSSWAWFAPGDRHFHPSLPEFPFVPALSEVLLKQGLGLPTSYPWQVDAAVSILCGDGDDITSRTKEQFAEYLTLLESQSPVVGSVWAEITLPCVHWPEVNRPSAKNRFTGPFASNLSDYDPRGSPLLFIGNTADPVTPVRNAVKMSKSHEGSVVLTQDMPGHCAGSSNPSVCIFGIVKAFYANGTLPEAGLVCEAALKPWDT</sequence>
<organism evidence="6 7">
    <name type="scientific">Phialophora macrospora</name>
    <dbReference type="NCBI Taxonomy" id="1851006"/>
    <lineage>
        <taxon>Eukaryota</taxon>
        <taxon>Fungi</taxon>
        <taxon>Dikarya</taxon>
        <taxon>Ascomycota</taxon>
        <taxon>Pezizomycotina</taxon>
        <taxon>Eurotiomycetes</taxon>
        <taxon>Chaetothyriomycetidae</taxon>
        <taxon>Chaetothyriales</taxon>
        <taxon>Herpotrichiellaceae</taxon>
        <taxon>Phialophora</taxon>
    </lineage>
</organism>
<evidence type="ECO:0000313" key="7">
    <source>
        <dbReference type="Proteomes" id="UP000054266"/>
    </source>
</evidence>
<gene>
    <name evidence="6" type="ORF">PV04_03594</name>
</gene>
<dbReference type="STRING" id="5601.A0A0D2FY94"/>